<keyword evidence="2" id="KW-0813">Transport</keyword>
<dbReference type="Pfam" id="PF00359">
    <property type="entry name" value="PTS_EIIA_2"/>
    <property type="match status" value="1"/>
</dbReference>
<accession>U7DD79</accession>
<sequence length="718" mass="77875">MRLVLAIVLGIPVILSATTYGGNGAEVHTHDLMTLLMIQLGIIIFASRVGGALFTRFRLPSVLGEIFAGVCIGPHMLGGVPLLGFHNGLFPLSSSNGIPVSPELYGLATVASIILLFMAGLGTDLKMFLRFSLAGSVIGIGSALIAFSAGAGIAAFFLNLPITAPLPLFLGVVSTATSVDITVRILSENKKLDTPEGATIIAGAVVDDIFSIVLLAMITGYAVLEGVHVSSQWFHVGIIGIRAVFVWIFFTVLGLLFSEKIALFLKKSKSIDTIAILSFGLALILAGVFERAGLAMIIGAYIMGLTLSKTDLSLSIQDKLQSLEHFFDPIFFTTIGMFVNVFSFLSPTILLFGIVFSLGGIIAKLVGCSIPSYFLNFTHLGAARISFGMIPRGEVGLIFAGLGLSTGILTQDTFAVSVMMAVSSTVVGPVVLERLLRKDKKGTRHDIVLVEKVQVRFHCSSSDLADLVERNVIDAYSSEGFYVTRLESDHGTYHFQKEDSLITLYRDGVEMIFETPVDDESYVRNILYETMADLSSLVNTVKKLVRPEEMKKEFAQTAQRVKFNLGHVFRPELIEMDLRSDTKEGILRELVHILTLNGYIVDEAGALKVVWDREHAVSTGMENGVALPHGRFSGVNELTSVIGFHREGVDFNSMDGKPAHVFVLTLVPSEVQAPYVQFLAAIASALNGPQRVATLLEKKTKIEVLDFLKECNDDSREK</sequence>
<evidence type="ECO:0000256" key="4">
    <source>
        <dbReference type="ARBA" id="ARBA00022692"/>
    </source>
</evidence>
<evidence type="ECO:0000256" key="5">
    <source>
        <dbReference type="ARBA" id="ARBA00022989"/>
    </source>
</evidence>
<feature type="transmembrane region" description="Helical" evidence="10">
    <location>
        <begin position="133"/>
        <end position="158"/>
    </location>
</feature>
<feature type="transmembrane region" description="Helical" evidence="10">
    <location>
        <begin position="351"/>
        <end position="375"/>
    </location>
</feature>
<dbReference type="PROSITE" id="PS51094">
    <property type="entry name" value="PTS_EIIA_TYPE_2"/>
    <property type="match status" value="1"/>
</dbReference>
<organism evidence="12 13">
    <name type="scientific">Chitinivibrio alkaliphilus ACht1</name>
    <dbReference type="NCBI Taxonomy" id="1313304"/>
    <lineage>
        <taxon>Bacteria</taxon>
        <taxon>Pseudomonadati</taxon>
        <taxon>Fibrobacterota</taxon>
        <taxon>Chitinivibrionia</taxon>
        <taxon>Chitinivibrionales</taxon>
        <taxon>Chitinivibrionaceae</taxon>
        <taxon>Chitinivibrio</taxon>
    </lineage>
</organism>
<comment type="caution">
    <text evidence="12">The sequence shown here is derived from an EMBL/GenBank/DDBJ whole genome shotgun (WGS) entry which is preliminary data.</text>
</comment>
<feature type="transmembrane region" description="Helical" evidence="10">
    <location>
        <begin position="66"/>
        <end position="84"/>
    </location>
</feature>
<dbReference type="GO" id="GO:0006814">
    <property type="term" value="P:sodium ion transport"/>
    <property type="evidence" value="ECO:0007669"/>
    <property type="project" value="UniProtKB-KW"/>
</dbReference>
<protein>
    <submittedName>
        <fullName evidence="12">Na(+)/H(+) antiporter</fullName>
    </submittedName>
</protein>
<dbReference type="CDD" id="cd00211">
    <property type="entry name" value="PTS_IIA_fru"/>
    <property type="match status" value="1"/>
</dbReference>
<keyword evidence="6" id="KW-0915">Sodium</keyword>
<dbReference type="EMBL" id="ASJR01000004">
    <property type="protein sequence ID" value="ERP38836.1"/>
    <property type="molecule type" value="Genomic_DNA"/>
</dbReference>
<feature type="transmembrane region" description="Helical" evidence="10">
    <location>
        <begin position="104"/>
        <end position="121"/>
    </location>
</feature>
<reference evidence="12 13" key="1">
    <citation type="journal article" date="2013" name="Environ. Microbiol.">
        <title>Genome analysis of Chitinivibrio alkaliphilus gen. nov., sp. nov., a novel extremely haloalkaliphilic anaerobic chitinolytic bacterium from the candidate phylum Termite Group 3.</title>
        <authorList>
            <person name="Sorokin D.Y."/>
            <person name="Gumerov V.M."/>
            <person name="Rakitin A.L."/>
            <person name="Beletsky A.V."/>
            <person name="Damste J.S."/>
            <person name="Muyzer G."/>
            <person name="Mardanov A.V."/>
            <person name="Ravin N.V."/>
        </authorList>
    </citation>
    <scope>NUCLEOTIDE SEQUENCE [LARGE SCALE GENOMIC DNA]</scope>
    <source>
        <strain evidence="12 13">ACht1</strain>
    </source>
</reference>
<feature type="transmembrane region" description="Helical" evidence="10">
    <location>
        <begin position="32"/>
        <end position="54"/>
    </location>
</feature>
<keyword evidence="4 10" id="KW-0812">Transmembrane</keyword>
<keyword evidence="13" id="KW-1185">Reference proteome</keyword>
<keyword evidence="8 10" id="KW-0472">Membrane</keyword>
<comment type="subcellular location">
    <subcellularLocation>
        <location evidence="1">Membrane</location>
        <topology evidence="1">Multi-pass membrane protein</topology>
    </subcellularLocation>
</comment>
<dbReference type="STRING" id="1313304.CALK_0608"/>
<dbReference type="GO" id="GO:0015297">
    <property type="term" value="F:antiporter activity"/>
    <property type="evidence" value="ECO:0007669"/>
    <property type="project" value="UniProtKB-KW"/>
</dbReference>
<feature type="domain" description="PTS EIIA type-2" evidence="11">
    <location>
        <begin position="567"/>
        <end position="711"/>
    </location>
</feature>
<gene>
    <name evidence="12" type="ORF">CALK_0608</name>
</gene>
<dbReference type="Gene3D" id="3.40.930.10">
    <property type="entry name" value="Mannitol-specific EII, Chain A"/>
    <property type="match status" value="1"/>
</dbReference>
<evidence type="ECO:0000259" key="11">
    <source>
        <dbReference type="PROSITE" id="PS51094"/>
    </source>
</evidence>
<dbReference type="PATRIC" id="fig|1313304.3.peg.584"/>
<evidence type="ECO:0000256" key="9">
    <source>
        <dbReference type="ARBA" id="ARBA00023201"/>
    </source>
</evidence>
<dbReference type="eggNOG" id="COG1762">
    <property type="taxonomic scope" value="Bacteria"/>
</dbReference>
<proteinExistence type="predicted"/>
<dbReference type="Gene3D" id="1.20.1530.20">
    <property type="match status" value="1"/>
</dbReference>
<feature type="transmembrane region" description="Helical" evidence="10">
    <location>
        <begin position="164"/>
        <end position="186"/>
    </location>
</feature>
<name>U7DD79_9BACT</name>
<dbReference type="PANTHER" id="PTHR43562">
    <property type="entry name" value="NAPA-TYPE SODIUM/HYDROGEN ANTIPORTER"/>
    <property type="match status" value="1"/>
</dbReference>
<dbReference type="Pfam" id="PF00999">
    <property type="entry name" value="Na_H_Exchanger"/>
    <property type="match status" value="1"/>
</dbReference>
<dbReference type="PANTHER" id="PTHR43562:SF3">
    <property type="entry name" value="SODIUM ION_PROTON EXCHANGER (EUROFUNG)"/>
    <property type="match status" value="1"/>
</dbReference>
<dbReference type="eggNOG" id="COG0475">
    <property type="taxonomic scope" value="Bacteria"/>
</dbReference>
<dbReference type="SUPFAM" id="SSF55804">
    <property type="entry name" value="Phoshotransferase/anion transport protein"/>
    <property type="match status" value="1"/>
</dbReference>
<evidence type="ECO:0000256" key="8">
    <source>
        <dbReference type="ARBA" id="ARBA00023136"/>
    </source>
</evidence>
<evidence type="ECO:0000313" key="13">
    <source>
        <dbReference type="Proteomes" id="UP000017148"/>
    </source>
</evidence>
<dbReference type="GO" id="GO:1902600">
    <property type="term" value="P:proton transmembrane transport"/>
    <property type="evidence" value="ECO:0007669"/>
    <property type="project" value="InterPro"/>
</dbReference>
<dbReference type="AlphaFoldDB" id="U7DD79"/>
<evidence type="ECO:0000256" key="6">
    <source>
        <dbReference type="ARBA" id="ARBA00023053"/>
    </source>
</evidence>
<feature type="transmembrane region" description="Helical" evidence="10">
    <location>
        <begin position="326"/>
        <end position="345"/>
    </location>
</feature>
<keyword evidence="9" id="KW-0739">Sodium transport</keyword>
<keyword evidence="7" id="KW-0406">Ion transport</keyword>
<dbReference type="Proteomes" id="UP000017148">
    <property type="component" value="Unassembled WGS sequence"/>
</dbReference>
<evidence type="ECO:0000313" key="12">
    <source>
        <dbReference type="EMBL" id="ERP38836.1"/>
    </source>
</evidence>
<dbReference type="InterPro" id="IPR006153">
    <property type="entry name" value="Cation/H_exchanger_TM"/>
</dbReference>
<feature type="transmembrane region" description="Helical" evidence="10">
    <location>
        <begin position="236"/>
        <end position="258"/>
    </location>
</feature>
<feature type="transmembrane region" description="Helical" evidence="10">
    <location>
        <begin position="198"/>
        <end position="224"/>
    </location>
</feature>
<evidence type="ECO:0000256" key="10">
    <source>
        <dbReference type="SAM" id="Phobius"/>
    </source>
</evidence>
<dbReference type="InterPro" id="IPR016152">
    <property type="entry name" value="PTrfase/Anion_transptr"/>
</dbReference>
<dbReference type="GO" id="GO:0016020">
    <property type="term" value="C:membrane"/>
    <property type="evidence" value="ECO:0007669"/>
    <property type="project" value="UniProtKB-SubCell"/>
</dbReference>
<keyword evidence="5 10" id="KW-1133">Transmembrane helix</keyword>
<dbReference type="InterPro" id="IPR038770">
    <property type="entry name" value="Na+/solute_symporter_sf"/>
</dbReference>
<dbReference type="InterPro" id="IPR002178">
    <property type="entry name" value="PTS_EIIA_type-2_dom"/>
</dbReference>
<evidence type="ECO:0000256" key="3">
    <source>
        <dbReference type="ARBA" id="ARBA00022449"/>
    </source>
</evidence>
<keyword evidence="3" id="KW-0050">Antiport</keyword>
<evidence type="ECO:0000256" key="1">
    <source>
        <dbReference type="ARBA" id="ARBA00004141"/>
    </source>
</evidence>
<evidence type="ECO:0000256" key="7">
    <source>
        <dbReference type="ARBA" id="ARBA00023065"/>
    </source>
</evidence>
<evidence type="ECO:0000256" key="2">
    <source>
        <dbReference type="ARBA" id="ARBA00022448"/>
    </source>
</evidence>